<reference evidence="1 3" key="2">
    <citation type="submission" date="2020-08" db="EMBL/GenBank/DDBJ databases">
        <title>Genomic Encyclopedia of Type Strains, Phase III (KMG-III): the genomes of soil and plant-associated and newly described type strains.</title>
        <authorList>
            <person name="Whitman W."/>
        </authorList>
    </citation>
    <scope>NUCLEOTIDE SEQUENCE [LARGE SCALE GENOMIC DNA]</scope>
    <source>
        <strain evidence="1 3">CECT 8088</strain>
    </source>
</reference>
<evidence type="ECO:0000313" key="4">
    <source>
        <dbReference type="Proteomes" id="UP000565205"/>
    </source>
</evidence>
<dbReference type="InterPro" id="IPR024787">
    <property type="entry name" value="EcsC"/>
</dbReference>
<dbReference type="EMBL" id="JABXXQ010000166">
    <property type="protein sequence ID" value="NVN30518.1"/>
    <property type="molecule type" value="Genomic_DNA"/>
</dbReference>
<evidence type="ECO:0000313" key="2">
    <source>
        <dbReference type="EMBL" id="NVN30518.1"/>
    </source>
</evidence>
<organism evidence="2 4">
    <name type="scientific">Endobacter medicaginis</name>
    <dbReference type="NCBI Taxonomy" id="1181271"/>
    <lineage>
        <taxon>Bacteria</taxon>
        <taxon>Pseudomonadati</taxon>
        <taxon>Pseudomonadota</taxon>
        <taxon>Alphaproteobacteria</taxon>
        <taxon>Acetobacterales</taxon>
        <taxon>Acetobacteraceae</taxon>
        <taxon>Endobacter</taxon>
    </lineage>
</organism>
<dbReference type="PANTHER" id="PTHR41260">
    <property type="entry name" value="PROTEIN ECSC"/>
    <property type="match status" value="1"/>
</dbReference>
<dbReference type="RefSeq" id="WP_176624118.1">
    <property type="nucleotide sequence ID" value="NZ_JABXXQ010000166.1"/>
</dbReference>
<dbReference type="AlphaFoldDB" id="A0A850NUH6"/>
<protein>
    <submittedName>
        <fullName evidence="2">EcsC family protein</fullName>
    </submittedName>
</protein>
<gene>
    <name evidence="1" type="ORF">FHR90_001078</name>
    <name evidence="2" type="ORF">HUK83_09255</name>
</gene>
<reference evidence="2 4" key="1">
    <citation type="submission" date="2020-06" db="EMBL/GenBank/DDBJ databases">
        <title>Description of novel acetic acid bacteria.</title>
        <authorList>
            <person name="Sombolestani A."/>
        </authorList>
    </citation>
    <scope>NUCLEOTIDE SEQUENCE [LARGE SCALE GENOMIC DNA]</scope>
    <source>
        <strain evidence="2 4">LMG 26838</strain>
    </source>
</reference>
<dbReference type="Proteomes" id="UP000565205">
    <property type="component" value="Unassembled WGS sequence"/>
</dbReference>
<comment type="caution">
    <text evidence="2">The sequence shown here is derived from an EMBL/GenBank/DDBJ whole genome shotgun (WGS) entry which is preliminary data.</text>
</comment>
<evidence type="ECO:0000313" key="1">
    <source>
        <dbReference type="EMBL" id="MBB3173260.1"/>
    </source>
</evidence>
<dbReference type="Pfam" id="PF12787">
    <property type="entry name" value="EcsC"/>
    <property type="match status" value="1"/>
</dbReference>
<dbReference type="EMBL" id="JACHXV010000003">
    <property type="protein sequence ID" value="MBB3173260.1"/>
    <property type="molecule type" value="Genomic_DNA"/>
</dbReference>
<name>A0A850NUH6_9PROT</name>
<proteinExistence type="predicted"/>
<accession>A0A850NUH6</accession>
<dbReference type="PANTHER" id="PTHR41260:SF1">
    <property type="entry name" value="PROTEIN ECSC"/>
    <property type="match status" value="1"/>
</dbReference>
<keyword evidence="3" id="KW-1185">Reference proteome</keyword>
<dbReference type="Proteomes" id="UP000557688">
    <property type="component" value="Unassembled WGS sequence"/>
</dbReference>
<evidence type="ECO:0000313" key="3">
    <source>
        <dbReference type="Proteomes" id="UP000557688"/>
    </source>
</evidence>
<sequence length="269" mass="28202">MTGTATSSGTQLAELHLGPAALGELESAMSALESGKGVLVRVADLMGGAVGQATRLGLRRLGLPAGLQDKIRGLSESALARAFDIAILGLRGGGASNGRAIRAGVIASGAIGGFAGFSGIAPDLGFTTLTIMREIGRIAIEQGEDLSTEDARRACLEVFALRSFHPRSDESEIGYFSARLLMRGRPIVLLMSEVASRYGLAVSQKVATQMVPVAGAICGASLNAAFLAHYQSLARAHFTIRRLERRYGPEVRMAAERIRLSLHGQAAET</sequence>